<sequence>MASYKTQSGYIIWQANVTMSSINITPATDVLVNGCFNNFNTIACLRGSLLGVLALITGILCVLKLLKLHRAHHQNWHQFFIFYCATVECVIGVVHFVMNTYVQIDFGLQWLKLSQFLVMCHFYWLLATRALRREAWTKRFLLPFLVIASLYFTTVASLGYCGGHRHILGVLSAILADDVVC</sequence>
<accession>A0A9D4HQT5</accession>
<proteinExistence type="predicted"/>
<feature type="transmembrane region" description="Helical" evidence="1">
    <location>
        <begin position="78"/>
        <end position="98"/>
    </location>
</feature>
<evidence type="ECO:0000256" key="1">
    <source>
        <dbReference type="SAM" id="Phobius"/>
    </source>
</evidence>
<dbReference type="PANTHER" id="PTHR38553">
    <property type="entry name" value="PROTEIN CBG19621"/>
    <property type="match status" value="1"/>
</dbReference>
<reference evidence="2" key="2">
    <citation type="submission" date="2020-11" db="EMBL/GenBank/DDBJ databases">
        <authorList>
            <person name="McCartney M.A."/>
            <person name="Auch B."/>
            <person name="Kono T."/>
            <person name="Mallez S."/>
            <person name="Becker A."/>
            <person name="Gohl D.M."/>
            <person name="Silverstein K.A.T."/>
            <person name="Koren S."/>
            <person name="Bechman K.B."/>
            <person name="Herman A."/>
            <person name="Abrahante J.E."/>
            <person name="Garbe J."/>
        </authorList>
    </citation>
    <scope>NUCLEOTIDE SEQUENCE</scope>
    <source>
        <strain evidence="2">Duluth1</strain>
        <tissue evidence="2">Whole animal</tissue>
    </source>
</reference>
<feature type="transmembrane region" description="Helical" evidence="1">
    <location>
        <begin position="140"/>
        <end position="160"/>
    </location>
</feature>
<evidence type="ECO:0000313" key="2">
    <source>
        <dbReference type="EMBL" id="KAH3728034.1"/>
    </source>
</evidence>
<keyword evidence="1" id="KW-0472">Membrane</keyword>
<dbReference type="PANTHER" id="PTHR38553:SF1">
    <property type="entry name" value="G PROTEIN-COUPLED RECEPTOR"/>
    <property type="match status" value="1"/>
</dbReference>
<protein>
    <submittedName>
        <fullName evidence="2">Uncharacterized protein</fullName>
    </submittedName>
</protein>
<keyword evidence="1" id="KW-1133">Transmembrane helix</keyword>
<dbReference type="EMBL" id="JAIWYP010000012">
    <property type="protein sequence ID" value="KAH3728034.1"/>
    <property type="molecule type" value="Genomic_DNA"/>
</dbReference>
<reference evidence="2" key="1">
    <citation type="journal article" date="2019" name="bioRxiv">
        <title>The Genome of the Zebra Mussel, Dreissena polymorpha: A Resource for Invasive Species Research.</title>
        <authorList>
            <person name="McCartney M.A."/>
            <person name="Auch B."/>
            <person name="Kono T."/>
            <person name="Mallez S."/>
            <person name="Zhang Y."/>
            <person name="Obille A."/>
            <person name="Becker A."/>
            <person name="Abrahante J.E."/>
            <person name="Garbe J."/>
            <person name="Badalamenti J.P."/>
            <person name="Herman A."/>
            <person name="Mangelson H."/>
            <person name="Liachko I."/>
            <person name="Sullivan S."/>
            <person name="Sone E.D."/>
            <person name="Koren S."/>
            <person name="Silverstein K.A.T."/>
            <person name="Beckman K.B."/>
            <person name="Gohl D.M."/>
        </authorList>
    </citation>
    <scope>NUCLEOTIDE SEQUENCE</scope>
    <source>
        <strain evidence="2">Duluth1</strain>
        <tissue evidence="2">Whole animal</tissue>
    </source>
</reference>
<name>A0A9D4HQT5_DREPO</name>
<feature type="transmembrane region" description="Helical" evidence="1">
    <location>
        <begin position="47"/>
        <end position="66"/>
    </location>
</feature>
<dbReference type="Proteomes" id="UP000828390">
    <property type="component" value="Unassembled WGS sequence"/>
</dbReference>
<gene>
    <name evidence="2" type="ORF">DPMN_053980</name>
</gene>
<dbReference type="AlphaFoldDB" id="A0A9D4HQT5"/>
<feature type="transmembrane region" description="Helical" evidence="1">
    <location>
        <begin position="110"/>
        <end position="128"/>
    </location>
</feature>
<keyword evidence="3" id="KW-1185">Reference proteome</keyword>
<evidence type="ECO:0000313" key="3">
    <source>
        <dbReference type="Proteomes" id="UP000828390"/>
    </source>
</evidence>
<organism evidence="2 3">
    <name type="scientific">Dreissena polymorpha</name>
    <name type="common">Zebra mussel</name>
    <name type="synonym">Mytilus polymorpha</name>
    <dbReference type="NCBI Taxonomy" id="45954"/>
    <lineage>
        <taxon>Eukaryota</taxon>
        <taxon>Metazoa</taxon>
        <taxon>Spiralia</taxon>
        <taxon>Lophotrochozoa</taxon>
        <taxon>Mollusca</taxon>
        <taxon>Bivalvia</taxon>
        <taxon>Autobranchia</taxon>
        <taxon>Heteroconchia</taxon>
        <taxon>Euheterodonta</taxon>
        <taxon>Imparidentia</taxon>
        <taxon>Neoheterodontei</taxon>
        <taxon>Myida</taxon>
        <taxon>Dreissenoidea</taxon>
        <taxon>Dreissenidae</taxon>
        <taxon>Dreissena</taxon>
    </lineage>
</organism>
<comment type="caution">
    <text evidence="2">The sequence shown here is derived from an EMBL/GenBank/DDBJ whole genome shotgun (WGS) entry which is preliminary data.</text>
</comment>
<keyword evidence="1" id="KW-0812">Transmembrane</keyword>